<dbReference type="Proteomes" id="UP001339962">
    <property type="component" value="Unassembled WGS sequence"/>
</dbReference>
<reference evidence="1 2" key="1">
    <citation type="submission" date="2023-03" db="EMBL/GenBank/DDBJ databases">
        <title>Bacillus Genome Sequencing.</title>
        <authorList>
            <person name="Dunlap C."/>
        </authorList>
    </citation>
    <scope>NUCLEOTIDE SEQUENCE [LARGE SCALE GENOMIC DNA]</scope>
    <source>
        <strain evidence="1 2">NRS-38</strain>
    </source>
</reference>
<proteinExistence type="predicted"/>
<protein>
    <recommendedName>
        <fullName evidence="3">Transposase</fullName>
    </recommendedName>
</protein>
<sequence length="131" mass="15080">MSKLDKLTELYKKAASLNEELPAQLIEKMSLYGQIYELLGFLHAEAEGDYGLKEAERKEVIATVFCLDPEKTVKEREMKAELASVPKRKEEAEARKEAIRWKNARESVLEQINIMKKKYEHLVNVLQKGGI</sequence>
<organism evidence="1 2">
    <name type="scientific">Anoxybacteroides rupiense</name>
    <dbReference type="NCBI Taxonomy" id="311460"/>
    <lineage>
        <taxon>Bacteria</taxon>
        <taxon>Bacillati</taxon>
        <taxon>Bacillota</taxon>
        <taxon>Bacilli</taxon>
        <taxon>Bacillales</taxon>
        <taxon>Anoxybacillaceae</taxon>
        <taxon>Anoxybacteroides</taxon>
    </lineage>
</organism>
<evidence type="ECO:0008006" key="3">
    <source>
        <dbReference type="Google" id="ProtNLM"/>
    </source>
</evidence>
<dbReference type="AlphaFoldDB" id="A0ABD5IT75"/>
<dbReference type="EMBL" id="JARTLI010000002">
    <property type="protein sequence ID" value="MED5050626.1"/>
    <property type="molecule type" value="Genomic_DNA"/>
</dbReference>
<dbReference type="RefSeq" id="WP_328216788.1">
    <property type="nucleotide sequence ID" value="NZ_JARTLI010000002.1"/>
</dbReference>
<gene>
    <name evidence="1" type="ORF">P9850_01915</name>
</gene>
<evidence type="ECO:0000313" key="2">
    <source>
        <dbReference type="Proteomes" id="UP001339962"/>
    </source>
</evidence>
<comment type="caution">
    <text evidence="1">The sequence shown here is derived from an EMBL/GenBank/DDBJ whole genome shotgun (WGS) entry which is preliminary data.</text>
</comment>
<name>A0ABD5IT75_9BACL</name>
<evidence type="ECO:0000313" key="1">
    <source>
        <dbReference type="EMBL" id="MED5050626.1"/>
    </source>
</evidence>
<accession>A0ABD5IT75</accession>